<comment type="caution">
    <text evidence="2">The sequence shown here is derived from an EMBL/GenBank/DDBJ whole genome shotgun (WGS) entry which is preliminary data.</text>
</comment>
<sequence length="220" mass="25337">MLTLIILLPKTLIRVRLMKTKYYDSEIILYRLKVRKTTLKKQETFEKKRKKSSTVVQKGDTRAARLKNKIGRNLGNFYKTKKGRTVPKRECKPLSKFTSVAFYKRQLWTFNLSLHDCVSKQAYCHMRHEVIAGRGANQVGSCLYSHLISNIPPEVKQVILYSDTCGGQNKNSHLVAMFFTLLQNSGSLEILDHKFLVSGHTHMECDTDHSLIERTRTGCN</sequence>
<dbReference type="PANTHER" id="PTHR10773:SF19">
    <property type="match status" value="1"/>
</dbReference>
<dbReference type="Pfam" id="PF25273">
    <property type="entry name" value="DUF7869"/>
    <property type="match status" value="1"/>
</dbReference>
<dbReference type="AlphaFoldDB" id="A0AAN7PBB8"/>
<evidence type="ECO:0000259" key="1">
    <source>
        <dbReference type="Pfam" id="PF25273"/>
    </source>
</evidence>
<dbReference type="Proteomes" id="UP001353858">
    <property type="component" value="Unassembled WGS sequence"/>
</dbReference>
<dbReference type="PANTHER" id="PTHR10773">
    <property type="entry name" value="DNA-DIRECTED RNA POLYMERASES I, II, AND III SUBUNIT RPABC2"/>
    <property type="match status" value="1"/>
</dbReference>
<gene>
    <name evidence="2" type="ORF">RN001_004413</name>
</gene>
<dbReference type="InterPro" id="IPR057191">
    <property type="entry name" value="DUF7869"/>
</dbReference>
<feature type="domain" description="DUF7869" evidence="1">
    <location>
        <begin position="136"/>
        <end position="214"/>
    </location>
</feature>
<name>A0AAN7PBB8_9COLE</name>
<keyword evidence="3" id="KW-1185">Reference proteome</keyword>
<proteinExistence type="predicted"/>
<organism evidence="2 3">
    <name type="scientific">Aquatica leii</name>
    <dbReference type="NCBI Taxonomy" id="1421715"/>
    <lineage>
        <taxon>Eukaryota</taxon>
        <taxon>Metazoa</taxon>
        <taxon>Ecdysozoa</taxon>
        <taxon>Arthropoda</taxon>
        <taxon>Hexapoda</taxon>
        <taxon>Insecta</taxon>
        <taxon>Pterygota</taxon>
        <taxon>Neoptera</taxon>
        <taxon>Endopterygota</taxon>
        <taxon>Coleoptera</taxon>
        <taxon>Polyphaga</taxon>
        <taxon>Elateriformia</taxon>
        <taxon>Elateroidea</taxon>
        <taxon>Lampyridae</taxon>
        <taxon>Luciolinae</taxon>
        <taxon>Aquatica</taxon>
    </lineage>
</organism>
<evidence type="ECO:0000313" key="3">
    <source>
        <dbReference type="Proteomes" id="UP001353858"/>
    </source>
</evidence>
<protein>
    <recommendedName>
        <fullName evidence="1">DUF7869 domain-containing protein</fullName>
    </recommendedName>
</protein>
<accession>A0AAN7PBB8</accession>
<evidence type="ECO:0000313" key="2">
    <source>
        <dbReference type="EMBL" id="KAK4881094.1"/>
    </source>
</evidence>
<reference evidence="3" key="1">
    <citation type="submission" date="2023-01" db="EMBL/GenBank/DDBJ databases">
        <title>Key to firefly adult light organ development and bioluminescence: homeobox transcription factors regulate luciferase expression and transportation to peroxisome.</title>
        <authorList>
            <person name="Fu X."/>
        </authorList>
    </citation>
    <scope>NUCLEOTIDE SEQUENCE [LARGE SCALE GENOMIC DNA]</scope>
</reference>
<dbReference type="EMBL" id="JARPUR010000002">
    <property type="protein sequence ID" value="KAK4881094.1"/>
    <property type="molecule type" value="Genomic_DNA"/>
</dbReference>